<feature type="transmembrane region" description="Helical" evidence="1">
    <location>
        <begin position="147"/>
        <end position="168"/>
    </location>
</feature>
<keyword evidence="1" id="KW-0812">Transmembrane</keyword>
<dbReference type="RefSeq" id="XP_041290941.1">
    <property type="nucleotide sequence ID" value="XM_041433859.1"/>
</dbReference>
<keyword evidence="1" id="KW-0472">Membrane</keyword>
<dbReference type="Proteomes" id="UP000823399">
    <property type="component" value="Unassembled WGS sequence"/>
</dbReference>
<feature type="transmembrane region" description="Helical" evidence="1">
    <location>
        <begin position="214"/>
        <end position="233"/>
    </location>
</feature>
<evidence type="ECO:0000313" key="3">
    <source>
        <dbReference type="Proteomes" id="UP000823399"/>
    </source>
</evidence>
<dbReference type="GeneID" id="64696118"/>
<keyword evidence="3" id="KW-1185">Reference proteome</keyword>
<reference evidence="2" key="1">
    <citation type="journal article" date="2020" name="New Phytol.">
        <title>Comparative genomics reveals dynamic genome evolution in host specialist ectomycorrhizal fungi.</title>
        <authorList>
            <person name="Lofgren L.A."/>
            <person name="Nguyen N.H."/>
            <person name="Vilgalys R."/>
            <person name="Ruytinx J."/>
            <person name="Liao H.L."/>
            <person name="Branco S."/>
            <person name="Kuo A."/>
            <person name="LaButti K."/>
            <person name="Lipzen A."/>
            <person name="Andreopoulos W."/>
            <person name="Pangilinan J."/>
            <person name="Riley R."/>
            <person name="Hundley H."/>
            <person name="Na H."/>
            <person name="Barry K."/>
            <person name="Grigoriev I.V."/>
            <person name="Stajich J.E."/>
            <person name="Kennedy P.G."/>
        </authorList>
    </citation>
    <scope>NUCLEOTIDE SEQUENCE</scope>
    <source>
        <strain evidence="2">FC423</strain>
    </source>
</reference>
<dbReference type="EMBL" id="JABBWM010000040">
    <property type="protein sequence ID" value="KAG2104642.1"/>
    <property type="molecule type" value="Genomic_DNA"/>
</dbReference>
<protein>
    <submittedName>
        <fullName evidence="2">Uncharacterized protein</fullName>
    </submittedName>
</protein>
<sequence length="291" mass="32365">MTILQILATQAPDGDISSTNAIVIHHKNSLLSHPSVEYNSGLKRSHSVATNESTYFFQLLERCRWRCSNIRLGTNTWTRGQRIGTANNPFLIISTYILQNMPMVTLTDAGCNITMYALTGANVVITVMLGVIMIARLHAMYQGSRMMLIFLVIVFLAVNIASGVISSIDVKYIVAGSTIGDCFRVLIQSHVLYFARVSPEFLNPNFIGSQMLNGALQILLFVQMFVMGPRLILSVREYHAKFVACSDAETSMNSIVFQEHTNLFLVVLLLELSELAAHTCTKWQAVIIQNV</sequence>
<dbReference type="OrthoDB" id="3349377at2759"/>
<accession>A0A9P7F3U4</accession>
<gene>
    <name evidence="2" type="ORF">F5147DRAFT_654315</name>
</gene>
<feature type="transmembrane region" description="Helical" evidence="1">
    <location>
        <begin position="113"/>
        <end position="135"/>
    </location>
</feature>
<organism evidence="2 3">
    <name type="scientific">Suillus discolor</name>
    <dbReference type="NCBI Taxonomy" id="1912936"/>
    <lineage>
        <taxon>Eukaryota</taxon>
        <taxon>Fungi</taxon>
        <taxon>Dikarya</taxon>
        <taxon>Basidiomycota</taxon>
        <taxon>Agaricomycotina</taxon>
        <taxon>Agaricomycetes</taxon>
        <taxon>Agaricomycetidae</taxon>
        <taxon>Boletales</taxon>
        <taxon>Suillineae</taxon>
        <taxon>Suillaceae</taxon>
        <taxon>Suillus</taxon>
    </lineage>
</organism>
<evidence type="ECO:0000313" key="2">
    <source>
        <dbReference type="EMBL" id="KAG2104642.1"/>
    </source>
</evidence>
<name>A0A9P7F3U4_9AGAM</name>
<keyword evidence="1" id="KW-1133">Transmembrane helix</keyword>
<proteinExistence type="predicted"/>
<dbReference type="AlphaFoldDB" id="A0A9P7F3U4"/>
<comment type="caution">
    <text evidence="2">The sequence shown here is derived from an EMBL/GenBank/DDBJ whole genome shotgun (WGS) entry which is preliminary data.</text>
</comment>
<evidence type="ECO:0000256" key="1">
    <source>
        <dbReference type="SAM" id="Phobius"/>
    </source>
</evidence>